<dbReference type="RefSeq" id="WP_259096176.1">
    <property type="nucleotide sequence ID" value="NZ_BAAAZC010000024.1"/>
</dbReference>
<dbReference type="EMBL" id="BAAAZC010000024">
    <property type="protein sequence ID" value="GAA3978611.1"/>
    <property type="molecule type" value="Genomic_DNA"/>
</dbReference>
<evidence type="ECO:0000256" key="1">
    <source>
        <dbReference type="SAM" id="Phobius"/>
    </source>
</evidence>
<keyword evidence="1" id="KW-0472">Membrane</keyword>
<keyword evidence="3" id="KW-1185">Reference proteome</keyword>
<dbReference type="Proteomes" id="UP001500742">
    <property type="component" value="Unassembled WGS sequence"/>
</dbReference>
<evidence type="ECO:0008006" key="4">
    <source>
        <dbReference type="Google" id="ProtNLM"/>
    </source>
</evidence>
<feature type="transmembrane region" description="Helical" evidence="1">
    <location>
        <begin position="25"/>
        <end position="47"/>
    </location>
</feature>
<feature type="transmembrane region" description="Helical" evidence="1">
    <location>
        <begin position="237"/>
        <end position="258"/>
    </location>
</feature>
<evidence type="ECO:0000313" key="3">
    <source>
        <dbReference type="Proteomes" id="UP001500742"/>
    </source>
</evidence>
<organism evidence="2 3">
    <name type="scientific">Mucilaginibacter dorajii</name>
    <dbReference type="NCBI Taxonomy" id="692994"/>
    <lineage>
        <taxon>Bacteria</taxon>
        <taxon>Pseudomonadati</taxon>
        <taxon>Bacteroidota</taxon>
        <taxon>Sphingobacteriia</taxon>
        <taxon>Sphingobacteriales</taxon>
        <taxon>Sphingobacteriaceae</taxon>
        <taxon>Mucilaginibacter</taxon>
    </lineage>
</organism>
<keyword evidence="1" id="KW-0812">Transmembrane</keyword>
<feature type="transmembrane region" description="Helical" evidence="1">
    <location>
        <begin position="152"/>
        <end position="172"/>
    </location>
</feature>
<protein>
    <recommendedName>
        <fullName evidence="4">ABC transporter permease</fullName>
    </recommendedName>
</protein>
<proteinExistence type="predicted"/>
<name>A0ABP7Q9E0_9SPHI</name>
<gene>
    <name evidence="2" type="ORF">GCM10022210_32020</name>
</gene>
<reference evidence="3" key="1">
    <citation type="journal article" date="2019" name="Int. J. Syst. Evol. Microbiol.">
        <title>The Global Catalogue of Microorganisms (GCM) 10K type strain sequencing project: providing services to taxonomists for standard genome sequencing and annotation.</title>
        <authorList>
            <consortium name="The Broad Institute Genomics Platform"/>
            <consortium name="The Broad Institute Genome Sequencing Center for Infectious Disease"/>
            <person name="Wu L."/>
            <person name="Ma J."/>
        </authorList>
    </citation>
    <scope>NUCLEOTIDE SEQUENCE [LARGE SCALE GENOMIC DNA]</scope>
    <source>
        <strain evidence="3">JCM 16601</strain>
    </source>
</reference>
<keyword evidence="1" id="KW-1133">Transmembrane helix</keyword>
<accession>A0ABP7Q9E0</accession>
<comment type="caution">
    <text evidence="2">The sequence shown here is derived from an EMBL/GenBank/DDBJ whole genome shotgun (WGS) entry which is preliminary data.</text>
</comment>
<feature type="transmembrane region" description="Helical" evidence="1">
    <location>
        <begin position="59"/>
        <end position="79"/>
    </location>
</feature>
<evidence type="ECO:0000313" key="2">
    <source>
        <dbReference type="EMBL" id="GAA3978611.1"/>
    </source>
</evidence>
<feature type="transmembrane region" description="Helical" evidence="1">
    <location>
        <begin position="184"/>
        <end position="205"/>
    </location>
</feature>
<feature type="transmembrane region" description="Helical" evidence="1">
    <location>
        <begin position="100"/>
        <end position="126"/>
    </location>
</feature>
<sequence>MSNFFSPARFGRLFIKHSQEHYTRYLMSIVVLVGVMVMGGSFLIYMINTSLDPMFQMLLYAWILLLSGTIFTSTIFAEYGSSKKVITWLSLPASHFEKYLVAWLYSFAILFIIVTGSFYLVMLFLINAKHFAQQKPELFNIFQKPGALQYPLLYVALAIYSLLHSIAFFGAICFKKLHFIKTAFLFFIAVAVLMFGNKLLMDALLHKDTFSSLPLTNVAFLENGHVMVVNLVNNREGYAFVMYLVIAVLFWIAAYYRLKEKQA</sequence>